<sequence>MASWMKKFGLACAALLLLIPIGVSIEWYFISLFLP</sequence>
<comment type="caution">
    <text evidence="1">The sequence shown here is derived from an EMBL/GenBank/DDBJ whole genome shotgun (WGS) entry which is preliminary data.</text>
</comment>
<dbReference type="Proteomes" id="UP001157946">
    <property type="component" value="Unassembled WGS sequence"/>
</dbReference>
<accession>A0AA45WRK8</accession>
<gene>
    <name evidence="1" type="ORF">SAMN06265361_10852</name>
</gene>
<keyword evidence="2" id="KW-1185">Reference proteome</keyword>
<evidence type="ECO:0000313" key="2">
    <source>
        <dbReference type="Proteomes" id="UP001157946"/>
    </source>
</evidence>
<dbReference type="AlphaFoldDB" id="A0AA45WRK8"/>
<reference evidence="1" key="1">
    <citation type="submission" date="2017-05" db="EMBL/GenBank/DDBJ databases">
        <authorList>
            <person name="Varghese N."/>
            <person name="Submissions S."/>
        </authorList>
    </citation>
    <scope>NUCLEOTIDE SEQUENCE</scope>
    <source>
        <strain evidence="1">DSM 45262</strain>
    </source>
</reference>
<name>A0AA45WRK8_9BACL</name>
<proteinExistence type="predicted"/>
<protein>
    <submittedName>
        <fullName evidence="1">Uncharacterized protein</fullName>
    </submittedName>
</protein>
<evidence type="ECO:0000313" key="1">
    <source>
        <dbReference type="EMBL" id="SMP31685.1"/>
    </source>
</evidence>
<dbReference type="EMBL" id="FXTU01000008">
    <property type="protein sequence ID" value="SMP31685.1"/>
    <property type="molecule type" value="Genomic_DNA"/>
</dbReference>
<organism evidence="1 2">
    <name type="scientific">Laceyella tengchongensis</name>
    <dbReference type="NCBI Taxonomy" id="574699"/>
    <lineage>
        <taxon>Bacteria</taxon>
        <taxon>Bacillati</taxon>
        <taxon>Bacillota</taxon>
        <taxon>Bacilli</taxon>
        <taxon>Bacillales</taxon>
        <taxon>Thermoactinomycetaceae</taxon>
        <taxon>Laceyella</taxon>
    </lineage>
</organism>